<feature type="non-terminal residue" evidence="2">
    <location>
        <position position="1"/>
    </location>
</feature>
<evidence type="ECO:0000313" key="3">
    <source>
        <dbReference type="Proteomes" id="UP001059596"/>
    </source>
</evidence>
<feature type="region of interest" description="Disordered" evidence="1">
    <location>
        <begin position="1"/>
        <end position="47"/>
    </location>
</feature>
<sequence>MSQFDYTCYTVPEASTDDDDELGSNDTLENKRHSDCTLESDATTTTSSLERHVHRNQFRCSRSFGPQRVSMPVLRSSRSREMTPQLGMYHERPDRDPQWGYFVPLSPNCFFSPPMQRRRYREKENDRNRRAVSYGGDITSSPHSATIPRAAPRRVALMKDPPPPPPPKPQLGSKADSISHLASKYPQSEYNLIQKIDSNSTLTAPAQYQPQNFYANT</sequence>
<dbReference type="EMBL" id="JAMKOV010000001">
    <property type="protein sequence ID" value="KAI8044097.1"/>
    <property type="molecule type" value="Genomic_DNA"/>
</dbReference>
<evidence type="ECO:0000256" key="1">
    <source>
        <dbReference type="SAM" id="MobiDB-lite"/>
    </source>
</evidence>
<feature type="compositionally biased region" description="Pro residues" evidence="1">
    <location>
        <begin position="160"/>
        <end position="169"/>
    </location>
</feature>
<protein>
    <submittedName>
        <fullName evidence="2">Uncharacterized protein</fullName>
    </submittedName>
</protein>
<proteinExistence type="predicted"/>
<dbReference type="Proteomes" id="UP001059596">
    <property type="component" value="Chromosome 3R"/>
</dbReference>
<dbReference type="AlphaFoldDB" id="A0A9P9YVZ6"/>
<gene>
    <name evidence="2" type="ORF">M5D96_000247</name>
</gene>
<keyword evidence="3" id="KW-1185">Reference proteome</keyword>
<comment type="caution">
    <text evidence="2">The sequence shown here is derived from an EMBL/GenBank/DDBJ whole genome shotgun (WGS) entry which is preliminary data.</text>
</comment>
<organism evidence="2 3">
    <name type="scientific">Drosophila gunungcola</name>
    <name type="common">fruit fly</name>
    <dbReference type="NCBI Taxonomy" id="103775"/>
    <lineage>
        <taxon>Eukaryota</taxon>
        <taxon>Metazoa</taxon>
        <taxon>Ecdysozoa</taxon>
        <taxon>Arthropoda</taxon>
        <taxon>Hexapoda</taxon>
        <taxon>Insecta</taxon>
        <taxon>Pterygota</taxon>
        <taxon>Neoptera</taxon>
        <taxon>Endopterygota</taxon>
        <taxon>Diptera</taxon>
        <taxon>Brachycera</taxon>
        <taxon>Muscomorpha</taxon>
        <taxon>Ephydroidea</taxon>
        <taxon>Drosophilidae</taxon>
        <taxon>Drosophila</taxon>
        <taxon>Sophophora</taxon>
    </lineage>
</organism>
<reference evidence="2" key="1">
    <citation type="journal article" date="2023" name="Genome Biol. Evol.">
        <title>Long-read-based Genome Assembly of Drosophila gunungcola Reveals Fewer Chemosensory Genes in Flower-breeding Species.</title>
        <authorList>
            <person name="Negi A."/>
            <person name="Liao B.Y."/>
            <person name="Yeh S.D."/>
        </authorList>
    </citation>
    <scope>NUCLEOTIDE SEQUENCE</scope>
    <source>
        <strain evidence="2">Sukarami</strain>
    </source>
</reference>
<feature type="region of interest" description="Disordered" evidence="1">
    <location>
        <begin position="114"/>
        <end position="183"/>
    </location>
</feature>
<name>A0A9P9YVZ6_9MUSC</name>
<accession>A0A9P9YVZ6</accession>
<evidence type="ECO:0000313" key="2">
    <source>
        <dbReference type="EMBL" id="KAI8044097.1"/>
    </source>
</evidence>